<gene>
    <name evidence="2 4" type="ORF">BDZ99DRAFT_368734</name>
</gene>
<dbReference type="Gene3D" id="3.30.710.10">
    <property type="entry name" value="Potassium Channel Kv1.1, Chain A"/>
    <property type="match status" value="1"/>
</dbReference>
<dbReference type="Proteomes" id="UP000504636">
    <property type="component" value="Unplaced"/>
</dbReference>
<name>A0A6A6YEM4_9PEZI</name>
<evidence type="ECO:0000259" key="1">
    <source>
        <dbReference type="PROSITE" id="PS50097"/>
    </source>
</evidence>
<dbReference type="InterPro" id="IPR011333">
    <property type="entry name" value="SKP1/BTB/POZ_sf"/>
</dbReference>
<dbReference type="AlphaFoldDB" id="A0A6A6YEM4"/>
<dbReference type="GeneID" id="54455675"/>
<feature type="non-terminal residue" evidence="2">
    <location>
        <position position="1"/>
    </location>
</feature>
<dbReference type="OrthoDB" id="6359816at2759"/>
<evidence type="ECO:0000313" key="2">
    <source>
        <dbReference type="EMBL" id="KAF2807276.1"/>
    </source>
</evidence>
<feature type="non-terminal residue" evidence="2">
    <location>
        <position position="177"/>
    </location>
</feature>
<accession>A0A6A6YEM4</accession>
<dbReference type="Pfam" id="PF00651">
    <property type="entry name" value="BTB"/>
    <property type="match status" value="1"/>
</dbReference>
<dbReference type="CDD" id="cd18186">
    <property type="entry name" value="BTB_POZ_ZBTB_KLHL-like"/>
    <property type="match status" value="1"/>
</dbReference>
<dbReference type="InterPro" id="IPR000210">
    <property type="entry name" value="BTB/POZ_dom"/>
</dbReference>
<dbReference type="PANTHER" id="PTHR47843:SF5">
    <property type="entry name" value="BTB_POZ DOMAIN PROTEIN"/>
    <property type="match status" value="1"/>
</dbReference>
<evidence type="ECO:0000313" key="4">
    <source>
        <dbReference type="RefSeq" id="XP_033574240.1"/>
    </source>
</evidence>
<dbReference type="PROSITE" id="PS50097">
    <property type="entry name" value="BTB"/>
    <property type="match status" value="1"/>
</dbReference>
<dbReference type="RefSeq" id="XP_033574240.1">
    <property type="nucleotide sequence ID" value="XM_033714782.1"/>
</dbReference>
<dbReference type="PANTHER" id="PTHR47843">
    <property type="entry name" value="BTB DOMAIN-CONTAINING PROTEIN-RELATED"/>
    <property type="match status" value="1"/>
</dbReference>
<reference evidence="4" key="3">
    <citation type="submission" date="2025-04" db="UniProtKB">
        <authorList>
            <consortium name="RefSeq"/>
        </authorList>
    </citation>
    <scope>IDENTIFICATION</scope>
    <source>
        <strain evidence="4">CBS 304.34</strain>
    </source>
</reference>
<organism evidence="2">
    <name type="scientific">Mytilinidion resinicola</name>
    <dbReference type="NCBI Taxonomy" id="574789"/>
    <lineage>
        <taxon>Eukaryota</taxon>
        <taxon>Fungi</taxon>
        <taxon>Dikarya</taxon>
        <taxon>Ascomycota</taxon>
        <taxon>Pezizomycotina</taxon>
        <taxon>Dothideomycetes</taxon>
        <taxon>Pleosporomycetidae</taxon>
        <taxon>Mytilinidiales</taxon>
        <taxon>Mytilinidiaceae</taxon>
        <taxon>Mytilinidion</taxon>
    </lineage>
</organism>
<reference evidence="4" key="2">
    <citation type="submission" date="2020-04" db="EMBL/GenBank/DDBJ databases">
        <authorList>
            <consortium name="NCBI Genome Project"/>
        </authorList>
    </citation>
    <scope>NUCLEOTIDE SEQUENCE</scope>
    <source>
        <strain evidence="4">CBS 304.34</strain>
    </source>
</reference>
<sequence length="177" mass="20045">RLYKSDLFSDLTIICGSNPSPVHQAVICPRSDYFAAALRFPGKEAEEGKIDLSVEDPEMVERMIYYFYHLDYLPTSYNRRPNQGVLEIHAQMYAMADKYQISEMKDLAKAKFEAAMRFHGGYKLLPHVVPIVFTTTPDSDAQLRNLVARAIALDNLLRLKSFRGAVEKIDGLSLAVL</sequence>
<keyword evidence="3" id="KW-1185">Reference proteome</keyword>
<feature type="domain" description="BTB" evidence="1">
    <location>
        <begin position="9"/>
        <end position="68"/>
    </location>
</feature>
<proteinExistence type="predicted"/>
<dbReference type="EMBL" id="MU003705">
    <property type="protein sequence ID" value="KAF2807276.1"/>
    <property type="molecule type" value="Genomic_DNA"/>
</dbReference>
<protein>
    <recommendedName>
        <fullName evidence="1">BTB domain-containing protein</fullName>
    </recommendedName>
</protein>
<reference evidence="2 4" key="1">
    <citation type="journal article" date="2020" name="Stud. Mycol.">
        <title>101 Dothideomycetes genomes: a test case for predicting lifestyles and emergence of pathogens.</title>
        <authorList>
            <person name="Haridas S."/>
            <person name="Albert R."/>
            <person name="Binder M."/>
            <person name="Bloem J."/>
            <person name="Labutti K."/>
            <person name="Salamov A."/>
            <person name="Andreopoulos B."/>
            <person name="Baker S."/>
            <person name="Barry K."/>
            <person name="Bills G."/>
            <person name="Bluhm B."/>
            <person name="Cannon C."/>
            <person name="Castanera R."/>
            <person name="Culley D."/>
            <person name="Daum C."/>
            <person name="Ezra D."/>
            <person name="Gonzalez J."/>
            <person name="Henrissat B."/>
            <person name="Kuo A."/>
            <person name="Liang C."/>
            <person name="Lipzen A."/>
            <person name="Lutzoni F."/>
            <person name="Magnuson J."/>
            <person name="Mondo S."/>
            <person name="Nolan M."/>
            <person name="Ohm R."/>
            <person name="Pangilinan J."/>
            <person name="Park H.-J."/>
            <person name="Ramirez L."/>
            <person name="Alfaro M."/>
            <person name="Sun H."/>
            <person name="Tritt A."/>
            <person name="Yoshinaga Y."/>
            <person name="Zwiers L.-H."/>
            <person name="Turgeon B."/>
            <person name="Goodwin S."/>
            <person name="Spatafora J."/>
            <person name="Crous P."/>
            <person name="Grigoriev I."/>
        </authorList>
    </citation>
    <scope>NUCLEOTIDE SEQUENCE</scope>
    <source>
        <strain evidence="2 4">CBS 304.34</strain>
    </source>
</reference>
<evidence type="ECO:0000313" key="3">
    <source>
        <dbReference type="Proteomes" id="UP000504636"/>
    </source>
</evidence>
<dbReference type="SUPFAM" id="SSF54695">
    <property type="entry name" value="POZ domain"/>
    <property type="match status" value="1"/>
</dbReference>